<dbReference type="AlphaFoldDB" id="A0A9P8CDC8"/>
<feature type="region of interest" description="Disordered" evidence="1">
    <location>
        <begin position="1"/>
        <end position="23"/>
    </location>
</feature>
<name>A0A9P8CDC8_9HELO</name>
<protein>
    <submittedName>
        <fullName evidence="2">Uncharacterized protein</fullName>
    </submittedName>
</protein>
<gene>
    <name evidence="2" type="ORF">BJ878DRAFT_481998</name>
</gene>
<keyword evidence="3" id="KW-1185">Reference proteome</keyword>
<dbReference type="Proteomes" id="UP000887226">
    <property type="component" value="Unassembled WGS sequence"/>
</dbReference>
<organism evidence="2 3">
    <name type="scientific">Calycina marina</name>
    <dbReference type="NCBI Taxonomy" id="1763456"/>
    <lineage>
        <taxon>Eukaryota</taxon>
        <taxon>Fungi</taxon>
        <taxon>Dikarya</taxon>
        <taxon>Ascomycota</taxon>
        <taxon>Pezizomycotina</taxon>
        <taxon>Leotiomycetes</taxon>
        <taxon>Helotiales</taxon>
        <taxon>Pezizellaceae</taxon>
        <taxon>Calycina</taxon>
    </lineage>
</organism>
<accession>A0A9P8CDC8</accession>
<reference evidence="2" key="1">
    <citation type="journal article" date="2021" name="IMA Fungus">
        <title>Genomic characterization of three marine fungi, including Emericellopsis atlantica sp. nov. with signatures of a generalist lifestyle and marine biomass degradation.</title>
        <authorList>
            <person name="Hagestad O.C."/>
            <person name="Hou L."/>
            <person name="Andersen J.H."/>
            <person name="Hansen E.H."/>
            <person name="Altermark B."/>
            <person name="Li C."/>
            <person name="Kuhnert E."/>
            <person name="Cox R.J."/>
            <person name="Crous P.W."/>
            <person name="Spatafora J.W."/>
            <person name="Lail K."/>
            <person name="Amirebrahimi M."/>
            <person name="Lipzen A."/>
            <person name="Pangilinan J."/>
            <person name="Andreopoulos W."/>
            <person name="Hayes R.D."/>
            <person name="Ng V."/>
            <person name="Grigoriev I.V."/>
            <person name="Jackson S.A."/>
            <person name="Sutton T.D.S."/>
            <person name="Dobson A.D.W."/>
            <person name="Rama T."/>
        </authorList>
    </citation>
    <scope>NUCLEOTIDE SEQUENCE</scope>
    <source>
        <strain evidence="2">TRa3180A</strain>
    </source>
</reference>
<proteinExistence type="predicted"/>
<dbReference type="EMBL" id="MU254071">
    <property type="protein sequence ID" value="KAG9242460.1"/>
    <property type="molecule type" value="Genomic_DNA"/>
</dbReference>
<evidence type="ECO:0000256" key="1">
    <source>
        <dbReference type="SAM" id="MobiDB-lite"/>
    </source>
</evidence>
<evidence type="ECO:0000313" key="2">
    <source>
        <dbReference type="EMBL" id="KAG9242460.1"/>
    </source>
</evidence>
<evidence type="ECO:0000313" key="3">
    <source>
        <dbReference type="Proteomes" id="UP000887226"/>
    </source>
</evidence>
<comment type="caution">
    <text evidence="2">The sequence shown here is derived from an EMBL/GenBank/DDBJ whole genome shotgun (WGS) entry which is preliminary data.</text>
</comment>
<sequence>MLPHGLKEGEGEEGEDGVEDFKNSVEQAQQEKVNEEVGLISTLRCADTRTLADEKQRPVETAEPIKAPSELPAAQVAPAAPFVRVAPAYPLTRSYPTVADDIDFIPSRRIVQHRPRVAPAYPLPACQLVLQGLSVRTFVYDEDDKIINLDAADPDNDPRPGDRVEFTDRTCDPYIIHGHIIACPPGAPARDWDLPSLLYFGFQENGKTRPYVFRGKNYFKGEKFALK</sequence>